<keyword evidence="6" id="KW-0032">Aminotransferase</keyword>
<comment type="catalytic activity">
    <reaction evidence="5">
        <text>3-hydroxy-L-kynurenine + H2O = 3-hydroxyanthranilate + L-alanine + H(+)</text>
        <dbReference type="Rhea" id="RHEA:25143"/>
        <dbReference type="ChEBI" id="CHEBI:15377"/>
        <dbReference type="ChEBI" id="CHEBI:15378"/>
        <dbReference type="ChEBI" id="CHEBI:36559"/>
        <dbReference type="ChEBI" id="CHEBI:57972"/>
        <dbReference type="ChEBI" id="CHEBI:58125"/>
        <dbReference type="EC" id="3.7.1.3"/>
    </reaction>
</comment>
<evidence type="ECO:0000256" key="5">
    <source>
        <dbReference type="PIRNR" id="PIRNR038800"/>
    </source>
</evidence>
<feature type="binding site" evidence="4">
    <location>
        <position position="257"/>
    </location>
    <ligand>
        <name>pyridoxal 5'-phosphate</name>
        <dbReference type="ChEBI" id="CHEBI:597326"/>
    </ligand>
</feature>
<comment type="cofactor">
    <cofactor evidence="4 5">
        <name>pyridoxal 5'-phosphate</name>
        <dbReference type="ChEBI" id="CHEBI:597326"/>
    </cofactor>
</comment>
<dbReference type="GO" id="GO:0009435">
    <property type="term" value="P:NAD+ biosynthetic process"/>
    <property type="evidence" value="ECO:0007669"/>
    <property type="project" value="UniProtKB-UniPathway"/>
</dbReference>
<dbReference type="GO" id="GO:0019441">
    <property type="term" value="P:L-tryptophan catabolic process to kynurenine"/>
    <property type="evidence" value="ECO:0007669"/>
    <property type="project" value="TreeGrafter"/>
</dbReference>
<name>A0A221P6R1_9ACTN</name>
<keyword evidence="6" id="KW-0808">Transferase</keyword>
<dbReference type="OrthoDB" id="9812626at2"/>
<dbReference type="AlphaFoldDB" id="A0A221P6R1"/>
<dbReference type="Pfam" id="PF22580">
    <property type="entry name" value="KYNU_C"/>
    <property type="match status" value="1"/>
</dbReference>
<feature type="binding site" evidence="4">
    <location>
        <position position="103"/>
    </location>
    <ligand>
        <name>pyridoxal 5'-phosphate</name>
        <dbReference type="ChEBI" id="CHEBI:597326"/>
    </ligand>
</feature>
<proteinExistence type="inferred from homology"/>
<dbReference type="EC" id="3.7.1.3" evidence="4 5"/>
<comment type="catalytic activity">
    <reaction evidence="4 5">
        <text>L-kynurenine + H2O = anthranilate + L-alanine + H(+)</text>
        <dbReference type="Rhea" id="RHEA:16813"/>
        <dbReference type="ChEBI" id="CHEBI:15377"/>
        <dbReference type="ChEBI" id="CHEBI:15378"/>
        <dbReference type="ChEBI" id="CHEBI:16567"/>
        <dbReference type="ChEBI" id="CHEBI:57959"/>
        <dbReference type="ChEBI" id="CHEBI:57972"/>
        <dbReference type="EC" id="3.7.1.3"/>
    </reaction>
</comment>
<comment type="subunit">
    <text evidence="4 5">Homodimer.</text>
</comment>
<evidence type="ECO:0000313" key="7">
    <source>
        <dbReference type="Proteomes" id="UP000031501"/>
    </source>
</evidence>
<dbReference type="InterPro" id="IPR010111">
    <property type="entry name" value="Kynureninase"/>
</dbReference>
<dbReference type="RefSeq" id="WP_039655481.1">
    <property type="nucleotide sequence ID" value="NZ_CP021080.1"/>
</dbReference>
<dbReference type="GO" id="GO:0008483">
    <property type="term" value="F:transaminase activity"/>
    <property type="evidence" value="ECO:0007669"/>
    <property type="project" value="UniProtKB-KW"/>
</dbReference>
<protein>
    <recommendedName>
        <fullName evidence="4 5">Kynureninase</fullName>
        <ecNumber evidence="4 5">3.7.1.3</ecNumber>
    </recommendedName>
    <alternativeName>
        <fullName evidence="4">L-kynurenine hydrolase</fullName>
    </alternativeName>
</protein>
<dbReference type="KEGG" id="splu:LK06_031310"/>
<feature type="binding site" evidence="4">
    <location>
        <position position="283"/>
    </location>
    <ligand>
        <name>pyridoxal 5'-phosphate</name>
        <dbReference type="ChEBI" id="CHEBI:597326"/>
    </ligand>
</feature>
<evidence type="ECO:0000256" key="2">
    <source>
        <dbReference type="ARBA" id="ARBA00022801"/>
    </source>
</evidence>
<dbReference type="SUPFAM" id="SSF53383">
    <property type="entry name" value="PLP-dependent transferases"/>
    <property type="match status" value="1"/>
</dbReference>
<sequence>MTTAPHALAVRAAALDAAAPLGHVRERFLLPDGVVYLDGNSLGPLPASVPPVLDDVVHRQWGTGLIRSWNGHGWWDAPARVGDLVGRLIGAAPGQTLAGDSTSVQLYNALSAAAALRSGRPLMVTDPDHFPTNQYLTDAVARRLGLSVHRVRPTGLPAFLAAEGDQVAVVGYSPVDYRTGELHDMAVLTEAAQRAGALVLWDLSHAAGALPVQVDDLGVDFAVGCGYKFLSGGPGAPAFVYVARRHHADWRPPVTGWNGHADPFGLHEEYVPARGVGRGRIGTPPVLSLLCLEAALSVFDDVDLTQVRAKSLSLTGFFLHCTDVLLGGLGFERVTPPEPERRGSQVSLRHPHAYGLVRALEDRGVIGDMRAPDLLRFGVNALFTTHRDVLEAVTCLREVTAKGAYVSAAQGAGTVT</sequence>
<dbReference type="InterPro" id="IPR015421">
    <property type="entry name" value="PyrdxlP-dep_Trfase_major"/>
</dbReference>
<dbReference type="InterPro" id="IPR015424">
    <property type="entry name" value="PyrdxlP-dep_Trfase"/>
</dbReference>
<feature type="binding site" evidence="4">
    <location>
        <position position="102"/>
    </location>
    <ligand>
        <name>pyridoxal 5'-phosphate</name>
        <dbReference type="ChEBI" id="CHEBI:597326"/>
    </ligand>
</feature>
<evidence type="ECO:0000313" key="6">
    <source>
        <dbReference type="EMBL" id="ASN27959.1"/>
    </source>
</evidence>
<feature type="binding site" evidence="4">
    <location>
        <position position="205"/>
    </location>
    <ligand>
        <name>pyridoxal 5'-phosphate</name>
        <dbReference type="ChEBI" id="CHEBI:597326"/>
    </ligand>
</feature>
<feature type="modified residue" description="N6-(pyridoxal phosphate)lysine" evidence="4">
    <location>
        <position position="228"/>
    </location>
</feature>
<dbReference type="PANTHER" id="PTHR14084:SF0">
    <property type="entry name" value="KYNURENINASE"/>
    <property type="match status" value="1"/>
</dbReference>
<evidence type="ECO:0000256" key="1">
    <source>
        <dbReference type="ARBA" id="ARBA00022642"/>
    </source>
</evidence>
<dbReference type="GO" id="GO:0030170">
    <property type="term" value="F:pyridoxal phosphate binding"/>
    <property type="evidence" value="ECO:0007669"/>
    <property type="project" value="UniProtKB-UniRule"/>
</dbReference>
<dbReference type="GO" id="GO:0005737">
    <property type="term" value="C:cytoplasm"/>
    <property type="evidence" value="ECO:0007669"/>
    <property type="project" value="InterPro"/>
</dbReference>
<keyword evidence="1 4" id="KW-0662">Pyridine nucleotide biosynthesis</keyword>
<comment type="similarity">
    <text evidence="4 5">Belongs to the kynureninase family.</text>
</comment>
<dbReference type="PANTHER" id="PTHR14084">
    <property type="entry name" value="KYNURENINASE"/>
    <property type="match status" value="1"/>
</dbReference>
<dbReference type="GO" id="GO:0030429">
    <property type="term" value="F:kynureninase activity"/>
    <property type="evidence" value="ECO:0007669"/>
    <property type="project" value="UniProtKB-UniRule"/>
</dbReference>
<dbReference type="STRING" id="1355015.LK06_031310"/>
<dbReference type="UniPathway" id="UPA00334">
    <property type="reaction ID" value="UER00455"/>
</dbReference>
<feature type="binding site" evidence="4">
    <location>
        <position position="227"/>
    </location>
    <ligand>
        <name>pyridoxal 5'-phosphate</name>
        <dbReference type="ChEBI" id="CHEBI:597326"/>
    </ligand>
</feature>
<dbReference type="GO" id="GO:0043420">
    <property type="term" value="P:anthranilate metabolic process"/>
    <property type="evidence" value="ECO:0007669"/>
    <property type="project" value="TreeGrafter"/>
</dbReference>
<dbReference type="Gene3D" id="3.40.640.10">
    <property type="entry name" value="Type I PLP-dependent aspartate aminotransferase-like (Major domain)"/>
    <property type="match status" value="1"/>
</dbReference>
<keyword evidence="2 4" id="KW-0378">Hydrolase</keyword>
<dbReference type="UniPathway" id="UPA00253">
    <property type="reaction ID" value="UER00329"/>
</dbReference>
<keyword evidence="7" id="KW-1185">Reference proteome</keyword>
<dbReference type="EMBL" id="CP022433">
    <property type="protein sequence ID" value="ASN27959.1"/>
    <property type="molecule type" value="Genomic_DNA"/>
</dbReference>
<dbReference type="GO" id="GO:0097053">
    <property type="term" value="P:L-kynurenine catabolic process"/>
    <property type="evidence" value="ECO:0007669"/>
    <property type="project" value="UniProtKB-UniRule"/>
</dbReference>
<comment type="caution">
    <text evidence="4">Lacks conserved residue(s) required for the propagation of feature annotation.</text>
</comment>
<feature type="binding site" evidence="4">
    <location>
        <position position="202"/>
    </location>
    <ligand>
        <name>pyridoxal 5'-phosphate</name>
        <dbReference type="ChEBI" id="CHEBI:597326"/>
    </ligand>
</feature>
<keyword evidence="3 4" id="KW-0663">Pyridoxal phosphate</keyword>
<dbReference type="HAMAP" id="MF_01970">
    <property type="entry name" value="Kynureninase"/>
    <property type="match status" value="1"/>
</dbReference>
<reference evidence="6 7" key="1">
    <citation type="submission" date="2017-07" db="EMBL/GenBank/DDBJ databases">
        <title>Genome sequence of Streptomyces pluripotens MUSC 137T.</title>
        <authorList>
            <person name="Ser H.-L."/>
            <person name="Lee L.-H."/>
        </authorList>
    </citation>
    <scope>NUCLEOTIDE SEQUENCE [LARGE SCALE GENOMIC DNA]</scope>
    <source>
        <strain evidence="6 7">MUSC 137</strain>
    </source>
</reference>
<dbReference type="GO" id="GO:0019805">
    <property type="term" value="P:quinolinate biosynthetic process"/>
    <property type="evidence" value="ECO:0007669"/>
    <property type="project" value="UniProtKB-UniRule"/>
</dbReference>
<dbReference type="Proteomes" id="UP000031501">
    <property type="component" value="Chromosome"/>
</dbReference>
<organism evidence="6 7">
    <name type="scientific">Streptomyces pluripotens</name>
    <dbReference type="NCBI Taxonomy" id="1355015"/>
    <lineage>
        <taxon>Bacteria</taxon>
        <taxon>Bacillati</taxon>
        <taxon>Actinomycetota</taxon>
        <taxon>Actinomycetes</taxon>
        <taxon>Kitasatosporales</taxon>
        <taxon>Streptomycetaceae</taxon>
        <taxon>Streptomyces</taxon>
    </lineage>
</organism>
<comment type="pathway">
    <text evidence="4 5">Cofactor biosynthesis; NAD(+) biosynthesis; quinolinate from L-kynurenine: step 2/3.</text>
</comment>
<dbReference type="InterPro" id="IPR015422">
    <property type="entry name" value="PyrdxlP-dep_Trfase_small"/>
</dbReference>
<dbReference type="Gene3D" id="3.90.1150.10">
    <property type="entry name" value="Aspartate Aminotransferase, domain 1"/>
    <property type="match status" value="1"/>
</dbReference>
<evidence type="ECO:0000256" key="4">
    <source>
        <dbReference type="HAMAP-Rule" id="MF_01970"/>
    </source>
</evidence>
<dbReference type="PIRSF" id="PIRSF038800">
    <property type="entry name" value="KYNU"/>
    <property type="match status" value="1"/>
</dbReference>
<comment type="pathway">
    <text evidence="4 5">Amino-acid degradation; L-kynurenine degradation; L-alanine and anthranilate from L-kynurenine: step 1/1.</text>
</comment>
<comment type="function">
    <text evidence="4 5">Catalyzes the cleavage of L-kynurenine (L-Kyn) and L-3-hydroxykynurenine (L-3OHKyn) into anthranilic acid (AA) and 3-hydroxyanthranilic acid (3-OHAA), respectively.</text>
</comment>
<accession>A0A221P6R1</accession>
<gene>
    <name evidence="4" type="primary">kynU</name>
    <name evidence="6" type="ORF">LK07_32510</name>
</gene>
<evidence type="ECO:0000256" key="3">
    <source>
        <dbReference type="ARBA" id="ARBA00022898"/>
    </source>
</evidence>